<evidence type="ECO:0000256" key="7">
    <source>
        <dbReference type="ARBA" id="ARBA00022741"/>
    </source>
</evidence>
<evidence type="ECO:0000256" key="8">
    <source>
        <dbReference type="ARBA" id="ARBA00022786"/>
    </source>
</evidence>
<organism evidence="14 15">
    <name type="scientific">Acanthocheilonema viteae</name>
    <name type="common">Filarial nematode worm</name>
    <name type="synonym">Dipetalonema viteae</name>
    <dbReference type="NCBI Taxonomy" id="6277"/>
    <lineage>
        <taxon>Eukaryota</taxon>
        <taxon>Metazoa</taxon>
        <taxon>Ecdysozoa</taxon>
        <taxon>Nematoda</taxon>
        <taxon>Chromadorea</taxon>
        <taxon>Rhabditida</taxon>
        <taxon>Spirurina</taxon>
        <taxon>Spiruromorpha</taxon>
        <taxon>Filarioidea</taxon>
        <taxon>Onchocercidae</taxon>
        <taxon>Acanthocheilonema</taxon>
    </lineage>
</organism>
<sequence length="1137" mass="128004">MKTCNDCSACGREIGVMRSVCVAMRAGLIVGVRIVRSTPESALRAGRVRTKNNWFRSIALSEVKCICQDLMFSGDSAGENKKEPILPEPAKKRPRIQEREIDSLIESSKMGVNTENGMADNSDAVLDKNLYSRQIYALGESAMMHLRKASVLISGIGSVGVEVAKNLILGGIRQVTIHDTRNAKWLDLSAQYYLKESDIGRNRAEASFERLAELNDSVTCHLSVEPLSENFVKQFDLTVLTDAPLSTQLLVNDWTRKHNRHFISTDARGLFGFIFVDVGAESRINDLNGERCKESLIEHVDAETGDVTTLDNVMHGLEDGDYVTFSEVRGMTELNGIEPLKITVKKPDVFNIGKVAADFSPYVEGGRFTQVKVPSTVSHKSLKESLDEPDIVMWDFAKFENPSQLHALWQALHSFEFKHKRSPMPRNDEDVELLRTELPPGAKSDEKLLRNFSYQACGNLAPIASIVGGIAAQEAMKAVMHHMTPLKQFLYIDCIEALPGDWSPFDNNKLTANDCEMKNSQYDGQVAVFGRAYQEALLKQKYFIVGAGAIGCELLKNLAMMGVACGPDGKMKITDMDQIEISNLNRQFLFRRSDVGSKKSEVAAKAVKVFNPNIKIDALSERVGAETESIFTDDFFNDLNGVLNALDNVDARRYMDRRCIYYRLPLIDSGTMGTKGNTQVVYPHLTESYGSSVDPPEKDIPICTLKNFPNEIQHTIQWARDLFEGLFTTPAETANQFIFDERGFLQRIDQMNTAHRLHILSKVEEALISERPHNAEECIKWARMNFQEYFHNMIAQLLHMFPPDQVTEQGIKFWSGSKRCPHVLDFNPNEPEHFNFVWAASILRAQQYGITPITDKKKFLAILNEIHPPPFMPKSDVKIAVTEAEAKQEEKAINDDDVDEKLQSVMMNLAKLSKKTTKSLVPIDFEKDDDTNEHMKFITAASNLRADNYEIAPADVMKTKQIAGRIIPALATTTAAVAGLACIELYKMIGDGHRLANVPLRFFKNGFLNLALPFFGFSEPIAAPKKKVGFKCADGYFTLWDRFEIQGPKKMKELIQWIKEETGLDVTMMSCGVSLIYSFFLSNDKKKERLEQDMKDIVEEVTKKKIPDYVQSIVLEVIANNKDDEDVEIPYIKFNLR</sequence>
<evidence type="ECO:0000256" key="1">
    <source>
        <dbReference type="ARBA" id="ARBA00000488"/>
    </source>
</evidence>
<dbReference type="EC" id="6.2.1.45" evidence="5"/>
<dbReference type="SUPFAM" id="SSF69572">
    <property type="entry name" value="Activating enzymes of the ubiquitin-like proteins"/>
    <property type="match status" value="2"/>
</dbReference>
<dbReference type="EMBL" id="UPTC01000479">
    <property type="protein sequence ID" value="VBB28810.1"/>
    <property type="molecule type" value="Genomic_DNA"/>
</dbReference>
<dbReference type="FunFam" id="1.10.10.2660:FF:000001">
    <property type="entry name" value="Ubiquitin-activating enzyme E1 1"/>
    <property type="match status" value="1"/>
</dbReference>
<evidence type="ECO:0000256" key="2">
    <source>
        <dbReference type="ARBA" id="ARBA00004906"/>
    </source>
</evidence>
<dbReference type="NCBIfam" id="TIGR01408">
    <property type="entry name" value="Ube1"/>
    <property type="match status" value="1"/>
</dbReference>
<dbReference type="Pfam" id="PF10585">
    <property type="entry name" value="UBA_E1_SCCH"/>
    <property type="match status" value="1"/>
</dbReference>
<dbReference type="STRING" id="6277.A0A498SJJ9"/>
<dbReference type="Gene3D" id="3.10.290.60">
    <property type="entry name" value="Ubiquitin-activating enzyme E1, UFD domain"/>
    <property type="match status" value="1"/>
</dbReference>
<keyword evidence="15" id="KW-1185">Reference proteome</keyword>
<dbReference type="GO" id="GO:0031510">
    <property type="term" value="C:SUMO activating enzyme complex"/>
    <property type="evidence" value="ECO:0007669"/>
    <property type="project" value="TreeGrafter"/>
</dbReference>
<dbReference type="InterPro" id="IPR033127">
    <property type="entry name" value="UBQ-activ_enz_E1_Cys_AS"/>
</dbReference>
<dbReference type="InterPro" id="IPR042302">
    <property type="entry name" value="E1_FCCH_sf"/>
</dbReference>
<evidence type="ECO:0000313" key="14">
    <source>
        <dbReference type="EMBL" id="VBB28810.1"/>
    </source>
</evidence>
<accession>A0A498SJJ9</accession>
<comment type="catalytic activity">
    <reaction evidence="1">
        <text>ATP + ubiquitin + [E1 ubiquitin-activating enzyme]-L-cysteine = AMP + diphosphate + S-ubiquitinyl-[E1 ubiquitin-activating enzyme]-L-cysteine.</text>
        <dbReference type="EC" id="6.2.1.45"/>
    </reaction>
</comment>
<feature type="active site" description="Glycyl thioester intermediate" evidence="11">
    <location>
        <position position="703"/>
    </location>
</feature>
<comment type="similarity">
    <text evidence="3 12">Belongs to the ubiquitin-activating E1 family.</text>
</comment>
<comment type="subunit">
    <text evidence="4">Monomer.</text>
</comment>
<dbReference type="FunFam" id="3.50.50.80:FF:000002">
    <property type="entry name" value="SUMO-activating enzyme subunit 2"/>
    <property type="match status" value="1"/>
</dbReference>
<dbReference type="InterPro" id="IPR045886">
    <property type="entry name" value="ThiF/MoeB/HesA"/>
</dbReference>
<evidence type="ECO:0000256" key="12">
    <source>
        <dbReference type="RuleBase" id="RU000519"/>
    </source>
</evidence>
<evidence type="ECO:0000256" key="6">
    <source>
        <dbReference type="ARBA" id="ARBA00022598"/>
    </source>
</evidence>
<dbReference type="GO" id="GO:0004839">
    <property type="term" value="F:ubiquitin activating enzyme activity"/>
    <property type="evidence" value="ECO:0007669"/>
    <property type="project" value="UniProtKB-EC"/>
</dbReference>
<dbReference type="Gene3D" id="3.40.50.12550">
    <property type="entry name" value="Ubiquitin-activating enzyme E1, inactive adenylation domain, subdomain 2"/>
    <property type="match status" value="1"/>
</dbReference>
<dbReference type="InterPro" id="IPR018075">
    <property type="entry name" value="UBQ-activ_enz_E1"/>
</dbReference>
<dbReference type="Pfam" id="PF00899">
    <property type="entry name" value="ThiF"/>
    <property type="match status" value="2"/>
</dbReference>
<evidence type="ECO:0000256" key="5">
    <source>
        <dbReference type="ARBA" id="ARBA00012990"/>
    </source>
</evidence>
<dbReference type="InterPro" id="IPR035985">
    <property type="entry name" value="Ubiquitin-activating_enz"/>
</dbReference>
<dbReference type="FunFam" id="3.40.50.720:FF:000015">
    <property type="entry name" value="Ubiquitin-activating enzyme E1 1"/>
    <property type="match status" value="1"/>
</dbReference>
<dbReference type="PRINTS" id="PR01849">
    <property type="entry name" value="UBIQUITINACT"/>
</dbReference>
<keyword evidence="7 12" id="KW-0547">Nucleotide-binding</keyword>
<gene>
    <name evidence="14" type="ORF">NAV_LOCUS3640</name>
</gene>
<evidence type="ECO:0000256" key="4">
    <source>
        <dbReference type="ARBA" id="ARBA00011245"/>
    </source>
</evidence>
<evidence type="ECO:0000256" key="9">
    <source>
        <dbReference type="ARBA" id="ARBA00022840"/>
    </source>
</evidence>
<dbReference type="Proteomes" id="UP000276991">
    <property type="component" value="Unassembled WGS sequence"/>
</dbReference>
<name>A0A498SJJ9_ACAVI</name>
<evidence type="ECO:0000256" key="11">
    <source>
        <dbReference type="PROSITE-ProRule" id="PRU10132"/>
    </source>
</evidence>
<evidence type="ECO:0000259" key="13">
    <source>
        <dbReference type="SMART" id="SM00985"/>
    </source>
</evidence>
<dbReference type="AlphaFoldDB" id="A0A498SJJ9"/>
<dbReference type="InterPro" id="IPR000594">
    <property type="entry name" value="ThiF_NAD_FAD-bd"/>
</dbReference>
<proteinExistence type="inferred from homology"/>
<comment type="pathway">
    <text evidence="2">Protein modification; protein ubiquitination.</text>
</comment>
<keyword evidence="6 12" id="KW-0436">Ligase</keyword>
<reference evidence="14 15" key="1">
    <citation type="submission" date="2018-08" db="EMBL/GenBank/DDBJ databases">
        <authorList>
            <person name="Laetsch R D."/>
            <person name="Stevens L."/>
            <person name="Kumar S."/>
            <person name="Blaxter L. M."/>
        </authorList>
    </citation>
    <scope>NUCLEOTIDE SEQUENCE [LARGE SCALE GENOMIC DNA]</scope>
</reference>
<dbReference type="GO" id="GO:0016925">
    <property type="term" value="P:protein sumoylation"/>
    <property type="evidence" value="ECO:0007669"/>
    <property type="project" value="TreeGrafter"/>
</dbReference>
<dbReference type="Pfam" id="PF09358">
    <property type="entry name" value="E1_UFD"/>
    <property type="match status" value="1"/>
</dbReference>
<dbReference type="FunFam" id="3.50.50.80:FF:000001">
    <property type="entry name" value="ubiquitin-like modifier-activating enzyme 1"/>
    <property type="match status" value="1"/>
</dbReference>
<evidence type="ECO:0000313" key="15">
    <source>
        <dbReference type="Proteomes" id="UP000276991"/>
    </source>
</evidence>
<dbReference type="FunFam" id="3.10.290.60:FF:000001">
    <property type="entry name" value="Ubiquitin-activating enzyme E1 2"/>
    <property type="match status" value="1"/>
</dbReference>
<keyword evidence="9 12" id="KW-0067">ATP-binding</keyword>
<dbReference type="InterPro" id="IPR018965">
    <property type="entry name" value="Ub-activating_enz_E1_C"/>
</dbReference>
<dbReference type="PANTHER" id="PTHR10953:SF4">
    <property type="entry name" value="UBIQUITIN-ACTIVATING ENZYME E1 C-TERMINAL DOMAIN-CONTAINING PROTEIN"/>
    <property type="match status" value="1"/>
</dbReference>
<protein>
    <recommendedName>
        <fullName evidence="5">E1 ubiquitin-activating enzyme</fullName>
        <ecNumber evidence="5">6.2.1.45</ecNumber>
    </recommendedName>
    <alternativeName>
        <fullName evidence="10">Ubiquitin-activating enzyme E1</fullName>
    </alternativeName>
</protein>
<dbReference type="GO" id="GO:0005524">
    <property type="term" value="F:ATP binding"/>
    <property type="evidence" value="ECO:0007669"/>
    <property type="project" value="UniProtKB-KW"/>
</dbReference>
<dbReference type="OrthoDB" id="10252231at2759"/>
<feature type="domain" description="Ubiquitin-activating enzyme E1 C-terminal" evidence="13">
    <location>
        <begin position="1003"/>
        <end position="1132"/>
    </location>
</feature>
<dbReference type="InterPro" id="IPR042063">
    <property type="entry name" value="Ubi_acti_E1_SCCH"/>
</dbReference>
<keyword evidence="8 12" id="KW-0833">Ubl conjugation pathway</keyword>
<dbReference type="FunFam" id="2.40.30.180:FF:000001">
    <property type="entry name" value="ubiquitin-like modifier-activating enzyme 1"/>
    <property type="match status" value="1"/>
</dbReference>
<dbReference type="Gene3D" id="3.50.50.80">
    <property type="entry name" value="Ubiquitin-activating enzyme E1, inactive adenylation domain, subdomain 1"/>
    <property type="match status" value="1"/>
</dbReference>
<dbReference type="CDD" id="cd01490">
    <property type="entry name" value="Ube1_repeat2"/>
    <property type="match status" value="1"/>
</dbReference>
<dbReference type="InterPro" id="IPR042449">
    <property type="entry name" value="Ub-E1_IAD_1"/>
</dbReference>
<dbReference type="SMART" id="SM00985">
    <property type="entry name" value="UBA_e1_C"/>
    <property type="match status" value="1"/>
</dbReference>
<dbReference type="GO" id="GO:0005737">
    <property type="term" value="C:cytoplasm"/>
    <property type="evidence" value="ECO:0007669"/>
    <property type="project" value="TreeGrafter"/>
</dbReference>
<dbReference type="PANTHER" id="PTHR10953">
    <property type="entry name" value="UBIQUITIN-ACTIVATING ENZYME E1"/>
    <property type="match status" value="1"/>
</dbReference>
<dbReference type="Gene3D" id="3.40.50.720">
    <property type="entry name" value="NAD(P)-binding Rossmann-like Domain"/>
    <property type="match status" value="1"/>
</dbReference>
<dbReference type="Gene3D" id="1.10.10.2660">
    <property type="entry name" value="Ubiquitin-activating enzyme E1, SCCH domain"/>
    <property type="match status" value="1"/>
</dbReference>
<evidence type="ECO:0000256" key="3">
    <source>
        <dbReference type="ARBA" id="ARBA00005673"/>
    </source>
</evidence>
<evidence type="ECO:0000256" key="10">
    <source>
        <dbReference type="ARBA" id="ARBA00030371"/>
    </source>
</evidence>
<dbReference type="InterPro" id="IPR038252">
    <property type="entry name" value="UBA_E1_C_sf"/>
</dbReference>
<dbReference type="PROSITE" id="PS00865">
    <property type="entry name" value="UBIQUITIN_ACTIVAT_2"/>
    <property type="match status" value="1"/>
</dbReference>
<dbReference type="InterPro" id="IPR019572">
    <property type="entry name" value="UBA_E1_SCCH"/>
</dbReference>
<dbReference type="Gene3D" id="2.40.30.180">
    <property type="entry name" value="Ubiquitin-activating enzyme E1, FCCH domain"/>
    <property type="match status" value="1"/>
</dbReference>
<dbReference type="GO" id="GO:0019948">
    <property type="term" value="F:SUMO activating enzyme activity"/>
    <property type="evidence" value="ECO:0007669"/>
    <property type="project" value="TreeGrafter"/>
</dbReference>
<dbReference type="UniPathway" id="UPA00143"/>
<dbReference type="InterPro" id="IPR000011">
    <property type="entry name" value="UBQ/SUMO-activ_enz_E1-like"/>
</dbReference>